<dbReference type="Proteomes" id="UP001501442">
    <property type="component" value="Unassembled WGS sequence"/>
</dbReference>
<keyword evidence="3" id="KW-1185">Reference proteome</keyword>
<evidence type="ECO:0000313" key="3">
    <source>
        <dbReference type="Proteomes" id="UP001501442"/>
    </source>
</evidence>
<proteinExistence type="predicted"/>
<comment type="caution">
    <text evidence="2">The sequence shown here is derived from an EMBL/GenBank/DDBJ whole genome shotgun (WGS) entry which is preliminary data.</text>
</comment>
<accession>A0ABP8UIF0</accession>
<protein>
    <submittedName>
        <fullName evidence="2">Uncharacterized protein</fullName>
    </submittedName>
</protein>
<feature type="region of interest" description="Disordered" evidence="1">
    <location>
        <begin position="1"/>
        <end position="91"/>
    </location>
</feature>
<organism evidence="2 3">
    <name type="scientific">Actinoallomurus vinaceus</name>
    <dbReference type="NCBI Taxonomy" id="1080074"/>
    <lineage>
        <taxon>Bacteria</taxon>
        <taxon>Bacillati</taxon>
        <taxon>Actinomycetota</taxon>
        <taxon>Actinomycetes</taxon>
        <taxon>Streptosporangiales</taxon>
        <taxon>Thermomonosporaceae</taxon>
        <taxon>Actinoallomurus</taxon>
    </lineage>
</organism>
<gene>
    <name evidence="2" type="ORF">GCM10023196_065460</name>
</gene>
<dbReference type="EMBL" id="BAABHK010000010">
    <property type="protein sequence ID" value="GAA4632353.1"/>
    <property type="molecule type" value="Genomic_DNA"/>
</dbReference>
<feature type="compositionally biased region" description="Low complexity" evidence="1">
    <location>
        <begin position="15"/>
        <end position="42"/>
    </location>
</feature>
<sequence>MRASRQSGAAVDAPAHFSSHSSAGLSADDASARTATAHRSASCRTHRPGRAGTSDRPAAGPRTVGGHAAAGHAKPTPGSVVVRAGVTAAEA</sequence>
<dbReference type="RefSeq" id="WP_345435345.1">
    <property type="nucleotide sequence ID" value="NZ_BAABHK010000010.1"/>
</dbReference>
<reference evidence="3" key="1">
    <citation type="journal article" date="2019" name="Int. J. Syst. Evol. Microbiol.">
        <title>The Global Catalogue of Microorganisms (GCM) 10K type strain sequencing project: providing services to taxonomists for standard genome sequencing and annotation.</title>
        <authorList>
            <consortium name="The Broad Institute Genomics Platform"/>
            <consortium name="The Broad Institute Genome Sequencing Center for Infectious Disease"/>
            <person name="Wu L."/>
            <person name="Ma J."/>
        </authorList>
    </citation>
    <scope>NUCLEOTIDE SEQUENCE [LARGE SCALE GENOMIC DNA]</scope>
    <source>
        <strain evidence="3">JCM 17939</strain>
    </source>
</reference>
<evidence type="ECO:0000256" key="1">
    <source>
        <dbReference type="SAM" id="MobiDB-lite"/>
    </source>
</evidence>
<evidence type="ECO:0000313" key="2">
    <source>
        <dbReference type="EMBL" id="GAA4632353.1"/>
    </source>
</evidence>
<name>A0ABP8UIF0_9ACTN</name>